<gene>
    <name evidence="2" type="ORF">FJM65_14465</name>
</gene>
<sequence length="69" mass="7804">MHQKLSEIIRERRSMLHLTQEDLAALAGVGLRTLKALEVGKGNPSLDTLQRLAEVLGMEVRLEVKRIDR</sequence>
<reference evidence="2 3" key="1">
    <citation type="submission" date="2019-06" db="EMBL/GenBank/DDBJ databases">
        <title>A novel bacterium of genus Pontibacter, isolated from marine sediment.</title>
        <authorList>
            <person name="Huang H."/>
            <person name="Mo K."/>
            <person name="Hu Y."/>
        </authorList>
    </citation>
    <scope>NUCLEOTIDE SEQUENCE [LARGE SCALE GENOMIC DNA]</scope>
    <source>
        <strain evidence="2 3">HB172049</strain>
    </source>
</reference>
<proteinExistence type="predicted"/>
<feature type="domain" description="HTH cro/C1-type" evidence="1">
    <location>
        <begin position="9"/>
        <end position="64"/>
    </location>
</feature>
<accession>A0A501W4U3</accession>
<name>A0A501W4U3_9BACT</name>
<dbReference type="OrthoDB" id="1357763at2"/>
<keyword evidence="3" id="KW-1185">Reference proteome</keyword>
<dbReference type="Pfam" id="PF01381">
    <property type="entry name" value="HTH_3"/>
    <property type="match status" value="1"/>
</dbReference>
<dbReference type="InterPro" id="IPR001387">
    <property type="entry name" value="Cro/C1-type_HTH"/>
</dbReference>
<dbReference type="CDD" id="cd00093">
    <property type="entry name" value="HTH_XRE"/>
    <property type="match status" value="1"/>
</dbReference>
<dbReference type="RefSeq" id="WP_140622256.1">
    <property type="nucleotide sequence ID" value="NZ_VFRQ01000007.1"/>
</dbReference>
<dbReference type="Proteomes" id="UP000316727">
    <property type="component" value="Unassembled WGS sequence"/>
</dbReference>
<evidence type="ECO:0000259" key="1">
    <source>
        <dbReference type="PROSITE" id="PS50943"/>
    </source>
</evidence>
<dbReference type="GO" id="GO:0003677">
    <property type="term" value="F:DNA binding"/>
    <property type="evidence" value="ECO:0007669"/>
    <property type="project" value="InterPro"/>
</dbReference>
<dbReference type="Gene3D" id="1.10.260.40">
    <property type="entry name" value="lambda repressor-like DNA-binding domains"/>
    <property type="match status" value="1"/>
</dbReference>
<dbReference type="PROSITE" id="PS50943">
    <property type="entry name" value="HTH_CROC1"/>
    <property type="match status" value="1"/>
</dbReference>
<dbReference type="SMART" id="SM00530">
    <property type="entry name" value="HTH_XRE"/>
    <property type="match status" value="1"/>
</dbReference>
<protein>
    <submittedName>
        <fullName evidence="2">Helix-turn-helix transcriptional regulator</fullName>
    </submittedName>
</protein>
<evidence type="ECO:0000313" key="2">
    <source>
        <dbReference type="EMBL" id="TPE43310.1"/>
    </source>
</evidence>
<dbReference type="AlphaFoldDB" id="A0A501W4U3"/>
<comment type="caution">
    <text evidence="2">The sequence shown here is derived from an EMBL/GenBank/DDBJ whole genome shotgun (WGS) entry which is preliminary data.</text>
</comment>
<evidence type="ECO:0000313" key="3">
    <source>
        <dbReference type="Proteomes" id="UP000316727"/>
    </source>
</evidence>
<dbReference type="InterPro" id="IPR010982">
    <property type="entry name" value="Lambda_DNA-bd_dom_sf"/>
</dbReference>
<dbReference type="SUPFAM" id="SSF47413">
    <property type="entry name" value="lambda repressor-like DNA-binding domains"/>
    <property type="match status" value="1"/>
</dbReference>
<organism evidence="2 3">
    <name type="scientific">Pontibacter mangrovi</name>
    <dbReference type="NCBI Taxonomy" id="2589816"/>
    <lineage>
        <taxon>Bacteria</taxon>
        <taxon>Pseudomonadati</taxon>
        <taxon>Bacteroidota</taxon>
        <taxon>Cytophagia</taxon>
        <taxon>Cytophagales</taxon>
        <taxon>Hymenobacteraceae</taxon>
        <taxon>Pontibacter</taxon>
    </lineage>
</organism>
<dbReference type="EMBL" id="VFRQ01000007">
    <property type="protein sequence ID" value="TPE43310.1"/>
    <property type="molecule type" value="Genomic_DNA"/>
</dbReference>